<dbReference type="SUPFAM" id="SSF47616">
    <property type="entry name" value="GST C-terminal domain-like"/>
    <property type="match status" value="1"/>
</dbReference>
<dbReference type="PANTHER" id="PTHR12289:SF41">
    <property type="entry name" value="FAILED AXON CONNECTIONS-RELATED"/>
    <property type="match status" value="1"/>
</dbReference>
<evidence type="ECO:0000313" key="6">
    <source>
        <dbReference type="Proteomes" id="UP001201812"/>
    </source>
</evidence>
<accession>A0AAD4NED4</accession>
<evidence type="ECO:0000259" key="4">
    <source>
        <dbReference type="Pfam" id="PF17172"/>
    </source>
</evidence>
<evidence type="ECO:0000256" key="1">
    <source>
        <dbReference type="ARBA" id="ARBA00006475"/>
    </source>
</evidence>
<evidence type="ECO:0000259" key="3">
    <source>
        <dbReference type="Pfam" id="PF17171"/>
    </source>
</evidence>
<organism evidence="5 6">
    <name type="scientific">Ditylenchus destructor</name>
    <dbReference type="NCBI Taxonomy" id="166010"/>
    <lineage>
        <taxon>Eukaryota</taxon>
        <taxon>Metazoa</taxon>
        <taxon>Ecdysozoa</taxon>
        <taxon>Nematoda</taxon>
        <taxon>Chromadorea</taxon>
        <taxon>Rhabditida</taxon>
        <taxon>Tylenchina</taxon>
        <taxon>Tylenchomorpha</taxon>
        <taxon>Sphaerularioidea</taxon>
        <taxon>Anguinidae</taxon>
        <taxon>Anguininae</taxon>
        <taxon>Ditylenchus</taxon>
    </lineage>
</organism>
<reference evidence="5" key="1">
    <citation type="submission" date="2022-01" db="EMBL/GenBank/DDBJ databases">
        <title>Genome Sequence Resource for Two Populations of Ditylenchus destructor, the Migratory Endoparasitic Phytonematode.</title>
        <authorList>
            <person name="Zhang H."/>
            <person name="Lin R."/>
            <person name="Xie B."/>
        </authorList>
    </citation>
    <scope>NUCLEOTIDE SEQUENCE</scope>
    <source>
        <strain evidence="5">BazhouSP</strain>
    </source>
</reference>
<name>A0AAD4NED4_9BILA</name>
<dbReference type="InterPro" id="IPR040079">
    <property type="entry name" value="Glutathione_S-Trfase"/>
</dbReference>
<comment type="caution">
    <text evidence="5">The sequence shown here is derived from an EMBL/GenBank/DDBJ whole genome shotgun (WGS) entry which is preliminary data.</text>
</comment>
<dbReference type="Pfam" id="PF17171">
    <property type="entry name" value="GST_C_6"/>
    <property type="match status" value="1"/>
</dbReference>
<keyword evidence="2" id="KW-0472">Membrane</keyword>
<keyword evidence="6" id="KW-1185">Reference proteome</keyword>
<feature type="domain" description="Thioredoxin-like fold" evidence="4">
    <location>
        <begin position="75"/>
        <end position="168"/>
    </location>
</feature>
<dbReference type="EMBL" id="JAKKPZ010000001">
    <property type="protein sequence ID" value="KAI1728592.1"/>
    <property type="molecule type" value="Genomic_DNA"/>
</dbReference>
<dbReference type="InterPro" id="IPR036249">
    <property type="entry name" value="Thioredoxin-like_sf"/>
</dbReference>
<protein>
    <submittedName>
        <fullName evidence="5">Failed axon connection</fullName>
    </submittedName>
</protein>
<feature type="domain" description="Metaxin glutathione S-transferase" evidence="3">
    <location>
        <begin position="223"/>
        <end position="284"/>
    </location>
</feature>
<dbReference type="Pfam" id="PF17172">
    <property type="entry name" value="GST_N_4"/>
    <property type="match status" value="1"/>
</dbReference>
<dbReference type="InterPro" id="IPR050931">
    <property type="entry name" value="Mito_Protein_Transport_Metaxin"/>
</dbReference>
<dbReference type="Proteomes" id="UP001201812">
    <property type="component" value="Unassembled WGS sequence"/>
</dbReference>
<dbReference type="CDD" id="cd03193">
    <property type="entry name" value="GST_C_Metaxin"/>
    <property type="match status" value="1"/>
</dbReference>
<dbReference type="PANTHER" id="PTHR12289">
    <property type="entry name" value="METAXIN RELATED"/>
    <property type="match status" value="1"/>
</dbReference>
<dbReference type="SFLD" id="SFLDG01180">
    <property type="entry name" value="SUF1"/>
    <property type="match status" value="1"/>
</dbReference>
<dbReference type="InterPro" id="IPR036282">
    <property type="entry name" value="Glutathione-S-Trfase_C_sf"/>
</dbReference>
<dbReference type="InterPro" id="IPR026928">
    <property type="entry name" value="FAX/IsoI-like"/>
</dbReference>
<evidence type="ECO:0000256" key="2">
    <source>
        <dbReference type="SAM" id="Phobius"/>
    </source>
</evidence>
<evidence type="ECO:0000313" key="5">
    <source>
        <dbReference type="EMBL" id="KAI1728592.1"/>
    </source>
</evidence>
<dbReference type="CDD" id="cd03080">
    <property type="entry name" value="GST_N_Metaxin_like"/>
    <property type="match status" value="1"/>
</dbReference>
<feature type="transmembrane region" description="Helical" evidence="2">
    <location>
        <begin position="21"/>
        <end position="39"/>
    </location>
</feature>
<dbReference type="InterPro" id="IPR012336">
    <property type="entry name" value="Thioredoxin-like_fold"/>
</dbReference>
<dbReference type="SFLD" id="SFLDG01200">
    <property type="entry name" value="SUF1.1"/>
    <property type="match status" value="1"/>
</dbReference>
<keyword evidence="2" id="KW-1133">Transmembrane helix</keyword>
<gene>
    <name evidence="5" type="ORF">DdX_00787</name>
</gene>
<comment type="similarity">
    <text evidence="1">Belongs to the FAX family.</text>
</comment>
<dbReference type="AlphaFoldDB" id="A0AAD4NED4"/>
<dbReference type="GO" id="GO:0005737">
    <property type="term" value="C:cytoplasm"/>
    <property type="evidence" value="ECO:0007669"/>
    <property type="project" value="TreeGrafter"/>
</dbReference>
<dbReference type="InterPro" id="IPR033468">
    <property type="entry name" value="Metaxin_GST"/>
</dbReference>
<dbReference type="SUPFAM" id="SSF52833">
    <property type="entry name" value="Thioredoxin-like"/>
    <property type="match status" value="1"/>
</dbReference>
<dbReference type="SFLD" id="SFLDS00019">
    <property type="entry name" value="Glutathione_Transferase_(cytos"/>
    <property type="match status" value="1"/>
</dbReference>
<sequence length="319" mass="36813">MTSLISSHIHNCLKQTSPWRCVVATTAAGVGVAAIAFHICRRYSVRRSPYVQNYEKGMVYLFQFPRIRAAPNMSPFCIKLETWLRIADIPYKNVEGLSFAFRSREGTLPMIELDGVEYPDSNLAICDLTSIFHKETLENHLNDEQRASSRALEVMTESSLLLASIKFRMQYIKEALDLFKPGTLNWLTLNLAAWGWTKVVNKKLYYNGLGRHSDENLIRFSSQDLHALSDYLGSKHYFMGFRATKIDAAVFGVLALIVYLPFDTPQREIIETECQNLREFCERMKHRYWPDWDEVTRNYAMNTDWKIKAQKVVDSSIIG</sequence>
<keyword evidence="2" id="KW-0812">Transmembrane</keyword>
<proteinExistence type="inferred from homology"/>